<dbReference type="Gene3D" id="1.10.287.1700">
    <property type="match status" value="1"/>
</dbReference>
<dbReference type="GO" id="GO:0009288">
    <property type="term" value="C:bacterial-type flagellum"/>
    <property type="evidence" value="ECO:0007669"/>
    <property type="project" value="InterPro"/>
</dbReference>
<accession>A0A7W4UHE0</accession>
<evidence type="ECO:0000313" key="12">
    <source>
        <dbReference type="Proteomes" id="UP000518206"/>
    </source>
</evidence>
<comment type="similarity">
    <text evidence="2">Belongs to the FliJ family.</text>
</comment>
<evidence type="ECO:0000313" key="11">
    <source>
        <dbReference type="EMBL" id="MBB2924207.1"/>
    </source>
</evidence>
<protein>
    <recommendedName>
        <fullName evidence="3">Flagellar FliJ protein</fullName>
    </recommendedName>
</protein>
<evidence type="ECO:0000256" key="9">
    <source>
        <dbReference type="ARBA" id="ARBA00023136"/>
    </source>
</evidence>
<dbReference type="GO" id="GO:0005886">
    <property type="term" value="C:plasma membrane"/>
    <property type="evidence" value="ECO:0007669"/>
    <property type="project" value="UniProtKB-SubCell"/>
</dbReference>
<evidence type="ECO:0000256" key="3">
    <source>
        <dbReference type="ARBA" id="ARBA00020392"/>
    </source>
</evidence>
<dbReference type="RefSeq" id="WP_183296981.1">
    <property type="nucleotide sequence ID" value="NZ_JACHVX010000004.1"/>
</dbReference>
<evidence type="ECO:0000256" key="5">
    <source>
        <dbReference type="ARBA" id="ARBA00022475"/>
    </source>
</evidence>
<keyword evidence="9" id="KW-0472">Membrane</keyword>
<reference evidence="11 12" key="2">
    <citation type="submission" date="2020-08" db="EMBL/GenBank/DDBJ databases">
        <authorList>
            <person name="Partida-Martinez L."/>
            <person name="Huntemann M."/>
            <person name="Clum A."/>
            <person name="Wang J."/>
            <person name="Palaniappan K."/>
            <person name="Ritter S."/>
            <person name="Chen I.-M."/>
            <person name="Stamatis D."/>
            <person name="Reddy T."/>
            <person name="O'Malley R."/>
            <person name="Daum C."/>
            <person name="Shapiro N."/>
            <person name="Ivanova N."/>
            <person name="Kyrpides N."/>
            <person name="Woyke T."/>
        </authorList>
    </citation>
    <scope>NUCLEOTIDE SEQUENCE [LARGE SCALE GENOMIC DNA]</scope>
    <source>
        <strain evidence="11 12">RAS26</strain>
    </source>
</reference>
<evidence type="ECO:0000256" key="2">
    <source>
        <dbReference type="ARBA" id="ARBA00010004"/>
    </source>
</evidence>
<dbReference type="AlphaFoldDB" id="A0A7W4UHE0"/>
<keyword evidence="5" id="KW-1003">Cell membrane</keyword>
<dbReference type="InterPro" id="IPR053716">
    <property type="entry name" value="Flag_assembly_chemotaxis_eff"/>
</dbReference>
<evidence type="ECO:0000256" key="4">
    <source>
        <dbReference type="ARBA" id="ARBA00022448"/>
    </source>
</evidence>
<dbReference type="GO" id="GO:0071973">
    <property type="term" value="P:bacterial-type flagellum-dependent cell motility"/>
    <property type="evidence" value="ECO:0007669"/>
    <property type="project" value="InterPro"/>
</dbReference>
<keyword evidence="11" id="KW-0966">Cell projection</keyword>
<keyword evidence="6" id="KW-0145">Chemotaxis</keyword>
<keyword evidence="11" id="KW-0969">Cilium</keyword>
<evidence type="ECO:0000256" key="7">
    <source>
        <dbReference type="ARBA" id="ARBA00022795"/>
    </source>
</evidence>
<reference evidence="11 12" key="1">
    <citation type="submission" date="2020-08" db="EMBL/GenBank/DDBJ databases">
        <title>The Agave Microbiome: Exploring the role of microbial communities in plant adaptations to desert environments.</title>
        <authorList>
            <person name="Partida-Martinez L.P."/>
        </authorList>
    </citation>
    <scope>NUCLEOTIDE SEQUENCE [LARGE SCALE GENOMIC DNA]</scope>
    <source>
        <strain evidence="11 12">RAS26</strain>
    </source>
</reference>
<proteinExistence type="inferred from homology"/>
<comment type="subcellular location">
    <subcellularLocation>
        <location evidence="1">Cell membrane</location>
        <topology evidence="1">Peripheral membrane protein</topology>
        <orientation evidence="1">Cytoplasmic side</orientation>
    </subcellularLocation>
</comment>
<evidence type="ECO:0000256" key="10">
    <source>
        <dbReference type="ARBA" id="ARBA00023225"/>
    </source>
</evidence>
<keyword evidence="7" id="KW-1005">Bacterial flagellum biogenesis</keyword>
<dbReference type="GO" id="GO:0044781">
    <property type="term" value="P:bacterial-type flagellum organization"/>
    <property type="evidence" value="ECO:0007669"/>
    <property type="project" value="UniProtKB-KW"/>
</dbReference>
<evidence type="ECO:0000256" key="6">
    <source>
        <dbReference type="ARBA" id="ARBA00022500"/>
    </source>
</evidence>
<keyword evidence="10" id="KW-1006">Bacterial flagellum protein export</keyword>
<organism evidence="11 12">
    <name type="scientific">Cellulomonas cellasea</name>
    <dbReference type="NCBI Taxonomy" id="43670"/>
    <lineage>
        <taxon>Bacteria</taxon>
        <taxon>Bacillati</taxon>
        <taxon>Actinomycetota</taxon>
        <taxon>Actinomycetes</taxon>
        <taxon>Micrococcales</taxon>
        <taxon>Cellulomonadaceae</taxon>
        <taxon>Cellulomonas</taxon>
    </lineage>
</organism>
<sequence>MSRTFRLASLLRLRSAAEERAAVELADAARLRARAEARRHDTEVRLGSAAMPAHADELHFRAAVAARVSLSGLLAERTVEVRVADDGVDQAHAVWASAKARARALEKLEEKHDAEVRAEDERAEQLVLDEVAGQAARRAALRAGTPEVTR</sequence>
<dbReference type="Pfam" id="PF02050">
    <property type="entry name" value="FliJ"/>
    <property type="match status" value="1"/>
</dbReference>
<keyword evidence="8" id="KW-0653">Protein transport</keyword>
<evidence type="ECO:0000256" key="8">
    <source>
        <dbReference type="ARBA" id="ARBA00022927"/>
    </source>
</evidence>
<keyword evidence="11" id="KW-0282">Flagellum</keyword>
<dbReference type="EMBL" id="JACHVX010000004">
    <property type="protein sequence ID" value="MBB2924207.1"/>
    <property type="molecule type" value="Genomic_DNA"/>
</dbReference>
<dbReference type="Proteomes" id="UP000518206">
    <property type="component" value="Unassembled WGS sequence"/>
</dbReference>
<dbReference type="GO" id="GO:0006935">
    <property type="term" value="P:chemotaxis"/>
    <property type="evidence" value="ECO:0007669"/>
    <property type="project" value="UniProtKB-KW"/>
</dbReference>
<evidence type="ECO:0000256" key="1">
    <source>
        <dbReference type="ARBA" id="ARBA00004413"/>
    </source>
</evidence>
<dbReference type="GO" id="GO:0015031">
    <property type="term" value="P:protein transport"/>
    <property type="evidence" value="ECO:0007669"/>
    <property type="project" value="UniProtKB-KW"/>
</dbReference>
<dbReference type="InterPro" id="IPR012823">
    <property type="entry name" value="Flagell_FliJ"/>
</dbReference>
<comment type="caution">
    <text evidence="11">The sequence shown here is derived from an EMBL/GenBank/DDBJ whole genome shotgun (WGS) entry which is preliminary data.</text>
</comment>
<name>A0A7W4UHE0_9CELL</name>
<gene>
    <name evidence="11" type="ORF">FHR80_003135</name>
</gene>
<keyword evidence="4" id="KW-0813">Transport</keyword>